<dbReference type="EMBL" id="AMQM01000231">
    <property type="status" value="NOT_ANNOTATED_CDS"/>
    <property type="molecule type" value="Genomic_DNA"/>
</dbReference>
<evidence type="ECO:0000313" key="2">
    <source>
        <dbReference type="EMBL" id="ESO12769.1"/>
    </source>
</evidence>
<keyword evidence="1" id="KW-1133">Transmembrane helix</keyword>
<keyword evidence="1" id="KW-0472">Membrane</keyword>
<dbReference type="HOGENOM" id="CLU_1564545_0_0_1"/>
<dbReference type="GeneID" id="20198274"/>
<dbReference type="EnsemblMetazoa" id="HelroT159352">
    <property type="protein sequence ID" value="HelroP159352"/>
    <property type="gene ID" value="HelroG159352"/>
</dbReference>
<dbReference type="RefSeq" id="XP_009009489.1">
    <property type="nucleotide sequence ID" value="XM_009011241.1"/>
</dbReference>
<evidence type="ECO:0000313" key="3">
    <source>
        <dbReference type="EnsemblMetazoa" id="HelroP159352"/>
    </source>
</evidence>
<reference evidence="4" key="1">
    <citation type="submission" date="2012-12" db="EMBL/GenBank/DDBJ databases">
        <authorList>
            <person name="Hellsten U."/>
            <person name="Grimwood J."/>
            <person name="Chapman J.A."/>
            <person name="Shapiro H."/>
            <person name="Aerts A."/>
            <person name="Otillar R.P."/>
            <person name="Terry A.Y."/>
            <person name="Boore J.L."/>
            <person name="Simakov O."/>
            <person name="Marletaz F."/>
            <person name="Cho S.-J."/>
            <person name="Edsinger-Gonzales E."/>
            <person name="Havlak P."/>
            <person name="Kuo D.-H."/>
            <person name="Larsson T."/>
            <person name="Lv J."/>
            <person name="Arendt D."/>
            <person name="Savage R."/>
            <person name="Osoegawa K."/>
            <person name="de Jong P."/>
            <person name="Lindberg D.R."/>
            <person name="Seaver E.C."/>
            <person name="Weisblat D.A."/>
            <person name="Putnam N.H."/>
            <person name="Grigoriev I.V."/>
            <person name="Rokhsar D.S."/>
        </authorList>
    </citation>
    <scope>NUCLEOTIDE SEQUENCE</scope>
</reference>
<dbReference type="Proteomes" id="UP000015101">
    <property type="component" value="Unassembled WGS sequence"/>
</dbReference>
<keyword evidence="1" id="KW-0812">Transmembrane</keyword>
<accession>T1ENX4</accession>
<keyword evidence="4" id="KW-1185">Reference proteome</keyword>
<organism evidence="3 4">
    <name type="scientific">Helobdella robusta</name>
    <name type="common">Californian leech</name>
    <dbReference type="NCBI Taxonomy" id="6412"/>
    <lineage>
        <taxon>Eukaryota</taxon>
        <taxon>Metazoa</taxon>
        <taxon>Spiralia</taxon>
        <taxon>Lophotrochozoa</taxon>
        <taxon>Annelida</taxon>
        <taxon>Clitellata</taxon>
        <taxon>Hirudinea</taxon>
        <taxon>Rhynchobdellida</taxon>
        <taxon>Glossiphoniidae</taxon>
        <taxon>Helobdella</taxon>
    </lineage>
</organism>
<dbReference type="InParanoid" id="T1ENX4"/>
<sequence length="171" mass="19369">MSSNNKNNNVRDSDDKMLKLSNNYDIRKYTFDEFPLINNDDNDDFNDIVADNIADNNDLDLPNVQPVQQQHNNDINQNNNCNNNNICNNMNSTCSNVGSAMRCIIFNAFCGIFLLLSVAIANVYERLSGRRVNKARLHVFDGEFFLKLLELYQKFSCGSGERGGMASLLKP</sequence>
<evidence type="ECO:0000313" key="4">
    <source>
        <dbReference type="Proteomes" id="UP000015101"/>
    </source>
</evidence>
<proteinExistence type="predicted"/>
<name>T1ENX4_HELRO</name>
<dbReference type="CTD" id="20198274"/>
<feature type="transmembrane region" description="Helical" evidence="1">
    <location>
        <begin position="104"/>
        <end position="124"/>
    </location>
</feature>
<gene>
    <name evidence="3" type="primary">20198274</name>
    <name evidence="2" type="ORF">HELRODRAFT_159352</name>
</gene>
<dbReference type="EMBL" id="KB095811">
    <property type="protein sequence ID" value="ESO12769.1"/>
    <property type="molecule type" value="Genomic_DNA"/>
</dbReference>
<dbReference type="KEGG" id="hro:HELRODRAFT_159352"/>
<evidence type="ECO:0000256" key="1">
    <source>
        <dbReference type="SAM" id="Phobius"/>
    </source>
</evidence>
<reference evidence="2 4" key="2">
    <citation type="journal article" date="2013" name="Nature">
        <title>Insights into bilaterian evolution from three spiralian genomes.</title>
        <authorList>
            <person name="Simakov O."/>
            <person name="Marletaz F."/>
            <person name="Cho S.J."/>
            <person name="Edsinger-Gonzales E."/>
            <person name="Havlak P."/>
            <person name="Hellsten U."/>
            <person name="Kuo D.H."/>
            <person name="Larsson T."/>
            <person name="Lv J."/>
            <person name="Arendt D."/>
            <person name="Savage R."/>
            <person name="Osoegawa K."/>
            <person name="de Jong P."/>
            <person name="Grimwood J."/>
            <person name="Chapman J.A."/>
            <person name="Shapiro H."/>
            <person name="Aerts A."/>
            <person name="Otillar R.P."/>
            <person name="Terry A.Y."/>
            <person name="Boore J.L."/>
            <person name="Grigoriev I.V."/>
            <person name="Lindberg D.R."/>
            <person name="Seaver E.C."/>
            <person name="Weisblat D.A."/>
            <person name="Putnam N.H."/>
            <person name="Rokhsar D.S."/>
        </authorList>
    </citation>
    <scope>NUCLEOTIDE SEQUENCE</scope>
</reference>
<protein>
    <submittedName>
        <fullName evidence="2 3">Uncharacterized protein</fullName>
    </submittedName>
</protein>
<dbReference type="AlphaFoldDB" id="T1ENX4"/>
<reference evidence="3" key="3">
    <citation type="submission" date="2015-06" db="UniProtKB">
        <authorList>
            <consortium name="EnsemblMetazoa"/>
        </authorList>
    </citation>
    <scope>IDENTIFICATION</scope>
</reference>